<dbReference type="OrthoDB" id="5542239at2759"/>
<keyword evidence="4" id="KW-0496">Mitochondrion</keyword>
<keyword evidence="10" id="KW-1185">Reference proteome</keyword>
<dbReference type="GO" id="GO:0005763">
    <property type="term" value="C:mitochondrial small ribosomal subunit"/>
    <property type="evidence" value="ECO:0007669"/>
    <property type="project" value="InterPro"/>
</dbReference>
<dbReference type="InterPro" id="IPR016939">
    <property type="entry name" value="Ribosomal_mS23_fun"/>
</dbReference>
<evidence type="ECO:0000256" key="3">
    <source>
        <dbReference type="ARBA" id="ARBA00022980"/>
    </source>
</evidence>
<accession>A0A0D7ATP8</accession>
<dbReference type="PANTHER" id="PTHR37799:SF1">
    <property type="entry name" value="SMALL RIBOSOMAL SUBUNIT PROTEIN MS23"/>
    <property type="match status" value="1"/>
</dbReference>
<dbReference type="EMBL" id="KN881015">
    <property type="protein sequence ID" value="KIY61199.1"/>
    <property type="molecule type" value="Genomic_DNA"/>
</dbReference>
<evidence type="ECO:0000313" key="9">
    <source>
        <dbReference type="EMBL" id="KIY61199.1"/>
    </source>
</evidence>
<dbReference type="PANTHER" id="PTHR37799">
    <property type="entry name" value="37S RIBOSOMAL PROTEIN S25, MITOCHONDRIAL"/>
    <property type="match status" value="1"/>
</dbReference>
<feature type="region of interest" description="Disordered" evidence="8">
    <location>
        <begin position="263"/>
        <end position="321"/>
    </location>
</feature>
<feature type="compositionally biased region" description="Polar residues" evidence="8">
    <location>
        <begin position="263"/>
        <end position="273"/>
    </location>
</feature>
<keyword evidence="5" id="KW-0687">Ribonucleoprotein</keyword>
<dbReference type="STRING" id="1314674.A0A0D7ATP8"/>
<comment type="subcellular location">
    <subcellularLocation>
        <location evidence="1">Mitochondrion</location>
    </subcellularLocation>
</comment>
<evidence type="ECO:0000256" key="8">
    <source>
        <dbReference type="SAM" id="MobiDB-lite"/>
    </source>
</evidence>
<evidence type="ECO:0000256" key="6">
    <source>
        <dbReference type="ARBA" id="ARBA00035137"/>
    </source>
</evidence>
<name>A0A0D7ATP8_9AGAR</name>
<evidence type="ECO:0000256" key="4">
    <source>
        <dbReference type="ARBA" id="ARBA00023128"/>
    </source>
</evidence>
<dbReference type="Proteomes" id="UP000054007">
    <property type="component" value="Unassembled WGS sequence"/>
</dbReference>
<sequence length="321" mass="37186">MVRRIANQVHLQLGRLVQNGVYRERPWQRAVQLHPPIPLPPKAPSVRTDFDREQQRSSLFGAKVETKLQKPKNRPARVVYVEDEVRRQFFRDHPFEAFRPTTLTEQGEIEAEHAISGKEWTRLRQRGRNPTPEDAIRYAVSLHQHHSIPLSHAYSRAVSQFRALRAEHQVARRIAAFENESYGYSYSMNEIKLGHLKEVQNIEYWSGEGRDEQEEALSLKRWRSIAGNYVRGPPREWTQGKAYVEAWKDRKEPLHYLPTMSKQAQVAETSTSPEQEDAFADLTEENEPEDEFAGEVSEGKTDPPIRGGPHAHVQMQQQART</sequence>
<protein>
    <recommendedName>
        <fullName evidence="6">Small ribosomal subunit protein mS23</fullName>
    </recommendedName>
    <alternativeName>
        <fullName evidence="7">37S ribosomal protein S25, mitochondrial</fullName>
    </alternativeName>
</protein>
<evidence type="ECO:0000256" key="2">
    <source>
        <dbReference type="ARBA" id="ARBA00009864"/>
    </source>
</evidence>
<dbReference type="GO" id="GO:0003735">
    <property type="term" value="F:structural constituent of ribosome"/>
    <property type="evidence" value="ECO:0007669"/>
    <property type="project" value="InterPro"/>
</dbReference>
<evidence type="ECO:0000256" key="1">
    <source>
        <dbReference type="ARBA" id="ARBA00004173"/>
    </source>
</evidence>
<keyword evidence="3" id="KW-0689">Ribosomal protein</keyword>
<comment type="similarity">
    <text evidence="2">Belongs to the mitochondrion-specific ribosomal protein mS23 family.</text>
</comment>
<feature type="compositionally biased region" description="Acidic residues" evidence="8">
    <location>
        <begin position="274"/>
        <end position="293"/>
    </location>
</feature>
<evidence type="ECO:0000313" key="10">
    <source>
        <dbReference type="Proteomes" id="UP000054007"/>
    </source>
</evidence>
<organism evidence="9 10">
    <name type="scientific">Cylindrobasidium torrendii FP15055 ss-10</name>
    <dbReference type="NCBI Taxonomy" id="1314674"/>
    <lineage>
        <taxon>Eukaryota</taxon>
        <taxon>Fungi</taxon>
        <taxon>Dikarya</taxon>
        <taxon>Basidiomycota</taxon>
        <taxon>Agaricomycotina</taxon>
        <taxon>Agaricomycetes</taxon>
        <taxon>Agaricomycetidae</taxon>
        <taxon>Agaricales</taxon>
        <taxon>Marasmiineae</taxon>
        <taxon>Physalacriaceae</taxon>
        <taxon>Cylindrobasidium</taxon>
    </lineage>
</organism>
<dbReference type="AlphaFoldDB" id="A0A0D7ATP8"/>
<evidence type="ECO:0000256" key="5">
    <source>
        <dbReference type="ARBA" id="ARBA00023274"/>
    </source>
</evidence>
<gene>
    <name evidence="9" type="ORF">CYLTODRAFT_405681</name>
</gene>
<evidence type="ECO:0000256" key="7">
    <source>
        <dbReference type="ARBA" id="ARBA00035421"/>
    </source>
</evidence>
<reference evidence="9 10" key="1">
    <citation type="journal article" date="2015" name="Fungal Genet. Biol.">
        <title>Evolution of novel wood decay mechanisms in Agaricales revealed by the genome sequences of Fistulina hepatica and Cylindrobasidium torrendii.</title>
        <authorList>
            <person name="Floudas D."/>
            <person name="Held B.W."/>
            <person name="Riley R."/>
            <person name="Nagy L.G."/>
            <person name="Koehler G."/>
            <person name="Ransdell A.S."/>
            <person name="Younus H."/>
            <person name="Chow J."/>
            <person name="Chiniquy J."/>
            <person name="Lipzen A."/>
            <person name="Tritt A."/>
            <person name="Sun H."/>
            <person name="Haridas S."/>
            <person name="LaButti K."/>
            <person name="Ohm R.A."/>
            <person name="Kues U."/>
            <person name="Blanchette R.A."/>
            <person name="Grigoriev I.V."/>
            <person name="Minto R.E."/>
            <person name="Hibbett D.S."/>
        </authorList>
    </citation>
    <scope>NUCLEOTIDE SEQUENCE [LARGE SCALE GENOMIC DNA]</scope>
    <source>
        <strain evidence="9 10">FP15055 ss-10</strain>
    </source>
</reference>
<dbReference type="Pfam" id="PF13741">
    <property type="entry name" value="MRP-S25"/>
    <property type="match status" value="1"/>
</dbReference>
<proteinExistence type="inferred from homology"/>